<evidence type="ECO:0000313" key="7">
    <source>
        <dbReference type="EMBL" id="GAV02196.1"/>
    </source>
</evidence>
<dbReference type="GO" id="GO:0050909">
    <property type="term" value="P:sensory perception of taste"/>
    <property type="evidence" value="ECO:0007669"/>
    <property type="project" value="InterPro"/>
</dbReference>
<dbReference type="InterPro" id="IPR013604">
    <property type="entry name" value="7TM_chemorcpt"/>
</dbReference>
<evidence type="ECO:0000256" key="6">
    <source>
        <dbReference type="SAM" id="Phobius"/>
    </source>
</evidence>
<keyword evidence="2 6" id="KW-0812">Transmembrane</keyword>
<sequence>MQALTQIPFATYNFRGVIILTILLFKRKQWTEFLRLIDGVLLETFPVVTSKVSKTVRVWKVISFGGAVLTLFMVVTFETLNDLQYGLMTNRGLYDTGVLDPLPLYMLVWQYDTFWTVCSTLPFYLSQQMAICIYITGQILADCCKNLNHALKDETKTLVIEPRDALHDLYFSRTQKIIAEIFYPDPTERVVILKQRYLNLCHVCEYMNEHFGAILFFLYGLDLLTMCGVIASIVEGFDNGIMLVKAYYYVTTIIFLIHCTLFLWPLVRANEQSLRVNGSLHQLIEKAEVIGSLNSSQGRAFHSILQTFIQVSKDQLIMFSGAEILHFTRHFIFTTFTLLISFIVICKEVLQRDEMEAKASSVSGARAPHDQEMDAQVPHRSANAVRPRPLERHALLARNFTQAMAIDR</sequence>
<keyword evidence="4 6" id="KW-0472">Membrane</keyword>
<feature type="transmembrane region" description="Helical" evidence="6">
    <location>
        <begin position="6"/>
        <end position="25"/>
    </location>
</feature>
<evidence type="ECO:0000256" key="1">
    <source>
        <dbReference type="ARBA" id="ARBA00004141"/>
    </source>
</evidence>
<comment type="caution">
    <text evidence="7">The sequence shown here is derived from an EMBL/GenBank/DDBJ whole genome shotgun (WGS) entry which is preliminary data.</text>
</comment>
<name>A0A1D1VMZ9_RAMVA</name>
<dbReference type="GO" id="GO:0016020">
    <property type="term" value="C:membrane"/>
    <property type="evidence" value="ECO:0007669"/>
    <property type="project" value="UniProtKB-SubCell"/>
</dbReference>
<feature type="transmembrane region" description="Helical" evidence="6">
    <location>
        <begin position="213"/>
        <end position="234"/>
    </location>
</feature>
<keyword evidence="3 6" id="KW-1133">Transmembrane helix</keyword>
<feature type="transmembrane region" description="Helical" evidence="6">
    <location>
        <begin position="58"/>
        <end position="77"/>
    </location>
</feature>
<evidence type="ECO:0000256" key="2">
    <source>
        <dbReference type="ARBA" id="ARBA00022692"/>
    </source>
</evidence>
<dbReference type="Proteomes" id="UP000186922">
    <property type="component" value="Unassembled WGS sequence"/>
</dbReference>
<keyword evidence="8" id="KW-1185">Reference proteome</keyword>
<evidence type="ECO:0000256" key="5">
    <source>
        <dbReference type="SAM" id="MobiDB-lite"/>
    </source>
</evidence>
<evidence type="ECO:0000256" key="3">
    <source>
        <dbReference type="ARBA" id="ARBA00022989"/>
    </source>
</evidence>
<reference evidence="7 8" key="1">
    <citation type="journal article" date="2016" name="Nat. Commun.">
        <title>Extremotolerant tardigrade genome and improved radiotolerance of human cultured cells by tardigrade-unique protein.</title>
        <authorList>
            <person name="Hashimoto T."/>
            <person name="Horikawa D.D."/>
            <person name="Saito Y."/>
            <person name="Kuwahara H."/>
            <person name="Kozuka-Hata H."/>
            <person name="Shin-I T."/>
            <person name="Minakuchi Y."/>
            <person name="Ohishi K."/>
            <person name="Motoyama A."/>
            <person name="Aizu T."/>
            <person name="Enomoto A."/>
            <person name="Kondo K."/>
            <person name="Tanaka S."/>
            <person name="Hara Y."/>
            <person name="Koshikawa S."/>
            <person name="Sagara H."/>
            <person name="Miura T."/>
            <person name="Yokobori S."/>
            <person name="Miyagawa K."/>
            <person name="Suzuki Y."/>
            <person name="Kubo T."/>
            <person name="Oyama M."/>
            <person name="Kohara Y."/>
            <person name="Fujiyama A."/>
            <person name="Arakawa K."/>
            <person name="Katayama T."/>
            <person name="Toyoda A."/>
            <person name="Kunieda T."/>
        </authorList>
    </citation>
    <scope>NUCLEOTIDE SEQUENCE [LARGE SCALE GENOMIC DNA]</scope>
    <source>
        <strain evidence="7 8">YOKOZUNA-1</strain>
    </source>
</reference>
<organism evidence="7 8">
    <name type="scientific">Ramazzottius varieornatus</name>
    <name type="common">Water bear</name>
    <name type="synonym">Tardigrade</name>
    <dbReference type="NCBI Taxonomy" id="947166"/>
    <lineage>
        <taxon>Eukaryota</taxon>
        <taxon>Metazoa</taxon>
        <taxon>Ecdysozoa</taxon>
        <taxon>Tardigrada</taxon>
        <taxon>Eutardigrada</taxon>
        <taxon>Parachela</taxon>
        <taxon>Hypsibioidea</taxon>
        <taxon>Ramazzottiidae</taxon>
        <taxon>Ramazzottius</taxon>
    </lineage>
</organism>
<feature type="transmembrane region" description="Helical" evidence="6">
    <location>
        <begin position="246"/>
        <end position="267"/>
    </location>
</feature>
<comment type="subcellular location">
    <subcellularLocation>
        <location evidence="1">Membrane</location>
        <topology evidence="1">Multi-pass membrane protein</topology>
    </subcellularLocation>
</comment>
<evidence type="ECO:0000313" key="8">
    <source>
        <dbReference type="Proteomes" id="UP000186922"/>
    </source>
</evidence>
<evidence type="ECO:0008006" key="9">
    <source>
        <dbReference type="Google" id="ProtNLM"/>
    </source>
</evidence>
<feature type="region of interest" description="Disordered" evidence="5">
    <location>
        <begin position="360"/>
        <end position="384"/>
    </location>
</feature>
<dbReference type="AlphaFoldDB" id="A0A1D1VMZ9"/>
<dbReference type="Pfam" id="PF08395">
    <property type="entry name" value="7tm_7"/>
    <property type="match status" value="1"/>
</dbReference>
<proteinExistence type="predicted"/>
<evidence type="ECO:0000256" key="4">
    <source>
        <dbReference type="ARBA" id="ARBA00023136"/>
    </source>
</evidence>
<protein>
    <recommendedName>
        <fullName evidence="9">Gustatory receptor</fullName>
    </recommendedName>
</protein>
<accession>A0A1D1VMZ9</accession>
<dbReference type="EMBL" id="BDGG01000008">
    <property type="protein sequence ID" value="GAV02196.1"/>
    <property type="molecule type" value="Genomic_DNA"/>
</dbReference>
<gene>
    <name evidence="7" type="primary">RvY_12792-1</name>
    <name evidence="7" type="synonym">RvY_12792.1</name>
    <name evidence="7" type="ORF">RvY_12792</name>
</gene>
<dbReference type="OrthoDB" id="10461345at2759"/>